<keyword evidence="14" id="KW-0460">Magnesium</keyword>
<evidence type="ECO:0000256" key="17">
    <source>
        <dbReference type="PROSITE-ProRule" id="PRU00047"/>
    </source>
</evidence>
<evidence type="ECO:0000256" key="14">
    <source>
        <dbReference type="ARBA" id="ARBA00022842"/>
    </source>
</evidence>
<keyword evidence="7" id="KW-0597">Phosphoprotein</keyword>
<feature type="compositionally biased region" description="Polar residues" evidence="18">
    <location>
        <begin position="206"/>
        <end position="223"/>
    </location>
</feature>
<keyword evidence="15" id="KW-0464">Manganese</keyword>
<evidence type="ECO:0000256" key="6">
    <source>
        <dbReference type="ARBA" id="ARBA00022490"/>
    </source>
</evidence>
<dbReference type="PROSITE" id="PS50158">
    <property type="entry name" value="ZF_CCHC"/>
    <property type="match status" value="1"/>
</dbReference>
<evidence type="ECO:0000256" key="8">
    <source>
        <dbReference type="ARBA" id="ARBA00022679"/>
    </source>
</evidence>
<gene>
    <name evidence="20" type="primary">TUT4</name>
</gene>
<feature type="compositionally biased region" description="Basic and acidic residues" evidence="18">
    <location>
        <begin position="1"/>
        <end position="25"/>
    </location>
</feature>
<dbReference type="FunFam" id="3.30.460.10:FF:000005">
    <property type="entry name" value="terminal uridylyltransferase 4 isoform X1"/>
    <property type="match status" value="1"/>
</dbReference>
<reference evidence="20" key="1">
    <citation type="submission" date="2025-08" db="UniProtKB">
        <authorList>
            <consortium name="Ensembl"/>
        </authorList>
    </citation>
    <scope>IDENTIFICATION</scope>
</reference>
<keyword evidence="11" id="KW-0677">Repeat</keyword>
<dbReference type="GO" id="GO:0031123">
    <property type="term" value="P:RNA 3'-end processing"/>
    <property type="evidence" value="ECO:0007669"/>
    <property type="project" value="TreeGrafter"/>
</dbReference>
<feature type="compositionally biased region" description="Polar residues" evidence="18">
    <location>
        <begin position="134"/>
        <end position="156"/>
    </location>
</feature>
<dbReference type="SUPFAM" id="SSF81631">
    <property type="entry name" value="PAP/OAS1 substrate-binding domain"/>
    <property type="match status" value="2"/>
</dbReference>
<keyword evidence="9" id="KW-0548">Nucleotidyltransferase</keyword>
<comment type="subcellular location">
    <subcellularLocation>
        <location evidence="3">Cytoplasm</location>
    </subcellularLocation>
</comment>
<dbReference type="GeneTree" id="ENSGT00940000156988"/>
<dbReference type="GO" id="GO:0003676">
    <property type="term" value="F:nucleic acid binding"/>
    <property type="evidence" value="ECO:0007669"/>
    <property type="project" value="InterPro"/>
</dbReference>
<dbReference type="GO" id="GO:0008270">
    <property type="term" value="F:zinc ion binding"/>
    <property type="evidence" value="ECO:0007669"/>
    <property type="project" value="UniProtKB-KW"/>
</dbReference>
<dbReference type="SUPFAM" id="SSF81301">
    <property type="entry name" value="Nucleotidyltransferase"/>
    <property type="match status" value="2"/>
</dbReference>
<reference evidence="20" key="2">
    <citation type="submission" date="2025-09" db="UniProtKB">
        <authorList>
            <consortium name="Ensembl"/>
        </authorList>
    </citation>
    <scope>IDENTIFICATION</scope>
</reference>
<feature type="region of interest" description="Disordered" evidence="18">
    <location>
        <begin position="1"/>
        <end position="182"/>
    </location>
</feature>
<accession>A0A8C9A4C3</accession>
<organism evidence="20 21">
    <name type="scientific">Prolemur simus</name>
    <name type="common">Greater bamboo lemur</name>
    <name type="synonym">Hapalemur simus</name>
    <dbReference type="NCBI Taxonomy" id="1328070"/>
    <lineage>
        <taxon>Eukaryota</taxon>
        <taxon>Metazoa</taxon>
        <taxon>Chordata</taxon>
        <taxon>Craniata</taxon>
        <taxon>Vertebrata</taxon>
        <taxon>Euteleostomi</taxon>
        <taxon>Mammalia</taxon>
        <taxon>Eutheria</taxon>
        <taxon>Euarchontoglires</taxon>
        <taxon>Primates</taxon>
        <taxon>Strepsirrhini</taxon>
        <taxon>Lemuriformes</taxon>
        <taxon>Lemuridae</taxon>
        <taxon>Prolemur</taxon>
    </lineage>
</organism>
<name>A0A8C9A4C3_PROSS</name>
<dbReference type="GO" id="GO:0005634">
    <property type="term" value="C:nucleus"/>
    <property type="evidence" value="ECO:0007669"/>
    <property type="project" value="UniProtKB-ARBA"/>
</dbReference>
<evidence type="ECO:0000256" key="16">
    <source>
        <dbReference type="ARBA" id="ARBA00049105"/>
    </source>
</evidence>
<keyword evidence="6" id="KW-0963">Cytoplasm</keyword>
<dbReference type="GO" id="GO:0050265">
    <property type="term" value="F:RNA uridylyltransferase activity"/>
    <property type="evidence" value="ECO:0007669"/>
    <property type="project" value="UniProtKB-EC"/>
</dbReference>
<feature type="region of interest" description="Disordered" evidence="18">
    <location>
        <begin position="204"/>
        <end position="256"/>
    </location>
</feature>
<dbReference type="Gene3D" id="3.30.460.10">
    <property type="entry name" value="Beta Polymerase, domain 2"/>
    <property type="match status" value="2"/>
</dbReference>
<dbReference type="PANTHER" id="PTHR12271">
    <property type="entry name" value="POLY A POLYMERASE CID PAP -RELATED"/>
    <property type="match status" value="1"/>
</dbReference>
<evidence type="ECO:0000256" key="13">
    <source>
        <dbReference type="ARBA" id="ARBA00022833"/>
    </source>
</evidence>
<sequence length="1228" mass="138518">MEESKTSKSGNHEPKKNVICEESKAVKVITNQTLKARNDKSLKEIGSSSPNRNSSKKNKQNDNCTEKTEVKSCKVNAAGVPGPKDLGLVLRDQSHCKAKKLPTSPVKTEKASISQAKLQKTHSLQAKAEKCPKSPNSQVKAEKAPSSQTKSEQVPRSQAEAEKVPSLPLKENMRQTELQQIGKKIPSSFTSVDKVNIEAIEGKKSALQNSPQSQNQQICTDNTGDSDDSASGIEDISDDLSKMKNDDSNKENSSEMDYLENATVIDESTLTPEQRLGLKQAEERLERDHIFRLEKRSPEYTNCRYLCKLCLIHIENIQGAHKHIKEKRHKKNILEKQEESELRSLPPPSPAHLAALSVAVIELAKEQGITEDDLRVRQEIVEEMSKVITTFLPECSLRLYGSSLTKFALKSSDVNIDIKFPPKMNHPDLLIQVLGILKKNVLYVDVESDFHAKVPVVVCKDRKSGLLCRVSAGNDMACLTTDLLAALGKMEPVFTPLVLAFRYWAKLCYIDSQTDGGIPSYCFALMVMFFLQQRKPPLLPCLLGSWSPLTLATPNQVSLGQLWLELLKFYTLDFALEEYVICVRIRDILTRENKNWPKRRIAIEDPFSVKRNVARSLNSQLVYEYVVERFRAAYRYFACPQRKGGNKSTVDCKKREKGKISNKKPVKSDNMATNCCILLGESTEKINAEKDQPDKYEMECTSQRCIIDNDSLLVHELDLADRGQESSSLSTSEGSELEPKSVKKQGGLVSSETCLKKELSKCNCIDLSKSPDSGESAGTDCRSNLAMKSSHQIVCTNTSATSCNCKATEDASDLNDDDNLPTQELYYVFDKFILTSGKPPTIVCSICKKDGHSKNDCPEDFRKIDLKPLPPMTNRFREILDLVCKRCFDELSPPFSEQHNREQILIGLEKFIQKEYDEKARLCLFGSSKNGFGFRDSDLDICMTLEGHENAEKLNCKEIIENLAKILKRHPGLRNILPITTAKVPIVKFEHRRSGLEGDISLYNTLAQHNTRMLATYAAIDPRVQYLGYTMKVFAKRCDIGDASRGSLSSYAYILMVLYFLQQRKPPVIPVLQEIFDGKQIPQRMVDGWNAFFFDKTEELKKRLPSLGKNTESLGELWLGLLRFYTEEFDFKEYVISIRQKKLLTTFEKQWTSKCIAIEDPFDLNHNLGAGVSRKMTNFIMKAFINGRKLFGTPFYPLIGREAWLIAVILALWEAEAGGLLEVRPHLY</sequence>
<dbReference type="AlphaFoldDB" id="A0A8C9A4C3"/>
<comment type="catalytic activity">
    <reaction evidence="16">
        <text>RNA(n) + UTP = RNA(n)-3'-uridine ribonucleotide + diphosphate</text>
        <dbReference type="Rhea" id="RHEA:14785"/>
        <dbReference type="Rhea" id="RHEA-COMP:14527"/>
        <dbReference type="Rhea" id="RHEA-COMP:17348"/>
        <dbReference type="ChEBI" id="CHEBI:33019"/>
        <dbReference type="ChEBI" id="CHEBI:46398"/>
        <dbReference type="ChEBI" id="CHEBI:140395"/>
        <dbReference type="ChEBI" id="CHEBI:173116"/>
        <dbReference type="EC" id="2.7.7.52"/>
    </reaction>
</comment>
<dbReference type="Ensembl" id="ENSPSMT00000028719.1">
    <property type="protein sequence ID" value="ENSPSMP00000024766.1"/>
    <property type="gene ID" value="ENSPSMG00000017398.1"/>
</dbReference>
<evidence type="ECO:0000256" key="7">
    <source>
        <dbReference type="ARBA" id="ARBA00022553"/>
    </source>
</evidence>
<comment type="similarity">
    <text evidence="4">Belongs to the DNA polymerase type-B-like family.</text>
</comment>
<dbReference type="PANTHER" id="PTHR12271:SF49">
    <property type="entry name" value="TERMINAL URIDYLYLTRANSFERASE 4"/>
    <property type="match status" value="1"/>
</dbReference>
<feature type="domain" description="CCHC-type" evidence="19">
    <location>
        <begin position="844"/>
        <end position="859"/>
    </location>
</feature>
<dbReference type="InterPro" id="IPR045100">
    <property type="entry name" value="TUT4/7_NTP_transf"/>
</dbReference>
<dbReference type="GO" id="GO:0010586">
    <property type="term" value="P:miRNA metabolic process"/>
    <property type="evidence" value="ECO:0007669"/>
    <property type="project" value="UniProtKB-ARBA"/>
</dbReference>
<dbReference type="Gene3D" id="1.10.1410.10">
    <property type="match status" value="2"/>
</dbReference>
<evidence type="ECO:0000256" key="12">
    <source>
        <dbReference type="ARBA" id="ARBA00022771"/>
    </source>
</evidence>
<dbReference type="GO" id="GO:0141008">
    <property type="term" value="P:transposable element silencing by mRNA destabilization"/>
    <property type="evidence" value="ECO:0007669"/>
    <property type="project" value="UniProtKB-ARBA"/>
</dbReference>
<keyword evidence="13" id="KW-0862">Zinc</keyword>
<evidence type="ECO:0000256" key="11">
    <source>
        <dbReference type="ARBA" id="ARBA00022737"/>
    </source>
</evidence>
<keyword evidence="12 17" id="KW-0863">Zinc-finger</keyword>
<evidence type="ECO:0000313" key="21">
    <source>
        <dbReference type="Proteomes" id="UP000694414"/>
    </source>
</evidence>
<dbReference type="Pfam" id="PF19088">
    <property type="entry name" value="TUTase"/>
    <property type="match status" value="1"/>
</dbReference>
<proteinExistence type="inferred from homology"/>
<feature type="compositionally biased region" description="Basic and acidic residues" evidence="18">
    <location>
        <begin position="239"/>
        <end position="253"/>
    </location>
</feature>
<keyword evidence="21" id="KW-1185">Reference proteome</keyword>
<feature type="compositionally biased region" description="Low complexity" evidence="18">
    <location>
        <begin position="725"/>
        <end position="734"/>
    </location>
</feature>
<keyword evidence="10" id="KW-0479">Metal-binding</keyword>
<comment type="cofactor">
    <cofactor evidence="1">
        <name>Mn(2+)</name>
        <dbReference type="ChEBI" id="CHEBI:29035"/>
    </cofactor>
</comment>
<dbReference type="InterPro" id="IPR002058">
    <property type="entry name" value="PAP_assoc"/>
</dbReference>
<dbReference type="GO" id="GO:0005829">
    <property type="term" value="C:cytosol"/>
    <property type="evidence" value="ECO:0007669"/>
    <property type="project" value="UniProtKB-ARBA"/>
</dbReference>
<evidence type="ECO:0000256" key="15">
    <source>
        <dbReference type="ARBA" id="ARBA00023211"/>
    </source>
</evidence>
<feature type="compositionally biased region" description="Polar residues" evidence="18">
    <location>
        <begin position="111"/>
        <end position="124"/>
    </location>
</feature>
<dbReference type="Pfam" id="PF03828">
    <property type="entry name" value="PAP_assoc"/>
    <property type="match status" value="2"/>
</dbReference>
<evidence type="ECO:0000256" key="4">
    <source>
        <dbReference type="ARBA" id="ARBA00008593"/>
    </source>
</evidence>
<dbReference type="CDD" id="cd05402">
    <property type="entry name" value="NT_PAP_TUTase"/>
    <property type="match status" value="2"/>
</dbReference>
<dbReference type="EC" id="2.7.7.52" evidence="5"/>
<dbReference type="FunFam" id="3.30.460.10:FF:000013">
    <property type="entry name" value="terminal uridylyltransferase 4 isoform X1"/>
    <property type="match status" value="1"/>
</dbReference>
<comment type="cofactor">
    <cofactor evidence="2">
        <name>Mg(2+)</name>
        <dbReference type="ChEBI" id="CHEBI:18420"/>
    </cofactor>
</comment>
<dbReference type="InterPro" id="IPR001878">
    <property type="entry name" value="Znf_CCHC"/>
</dbReference>
<protein>
    <recommendedName>
        <fullName evidence="5">RNA uridylyltransferase</fullName>
        <ecNumber evidence="5">2.7.7.52</ecNumber>
    </recommendedName>
</protein>
<feature type="region of interest" description="Disordered" evidence="18">
    <location>
        <begin position="724"/>
        <end position="744"/>
    </location>
</feature>
<dbReference type="Proteomes" id="UP000694414">
    <property type="component" value="Unplaced"/>
</dbReference>
<evidence type="ECO:0000256" key="3">
    <source>
        <dbReference type="ARBA" id="ARBA00004496"/>
    </source>
</evidence>
<dbReference type="FunFam" id="1.10.1410.10:FF:000004">
    <property type="entry name" value="terminal uridylyltransferase 4 isoform X2"/>
    <property type="match status" value="1"/>
</dbReference>
<evidence type="ECO:0000256" key="5">
    <source>
        <dbReference type="ARBA" id="ARBA00012472"/>
    </source>
</evidence>
<evidence type="ECO:0000256" key="9">
    <source>
        <dbReference type="ARBA" id="ARBA00022695"/>
    </source>
</evidence>
<dbReference type="InterPro" id="IPR054708">
    <property type="entry name" value="MTPAP-like_central"/>
</dbReference>
<dbReference type="SMART" id="SM00343">
    <property type="entry name" value="ZnF_C2HC"/>
    <property type="match status" value="1"/>
</dbReference>
<dbReference type="FunFam" id="1.10.1410.10:FF:000002">
    <property type="entry name" value="terminal uridylyltransferase 4 isoform X1"/>
    <property type="match status" value="1"/>
</dbReference>
<evidence type="ECO:0000259" key="19">
    <source>
        <dbReference type="PROSITE" id="PS50158"/>
    </source>
</evidence>
<dbReference type="InterPro" id="IPR043519">
    <property type="entry name" value="NT_sf"/>
</dbReference>
<evidence type="ECO:0000313" key="20">
    <source>
        <dbReference type="Ensembl" id="ENSPSMP00000024766.1"/>
    </source>
</evidence>
<evidence type="ECO:0000256" key="2">
    <source>
        <dbReference type="ARBA" id="ARBA00001946"/>
    </source>
</evidence>
<evidence type="ECO:0000256" key="1">
    <source>
        <dbReference type="ARBA" id="ARBA00001936"/>
    </source>
</evidence>
<keyword evidence="8" id="KW-0808">Transferase</keyword>
<evidence type="ECO:0000256" key="10">
    <source>
        <dbReference type="ARBA" id="ARBA00022723"/>
    </source>
</evidence>
<evidence type="ECO:0000256" key="18">
    <source>
        <dbReference type="SAM" id="MobiDB-lite"/>
    </source>
</evidence>
<dbReference type="Pfam" id="PF22600">
    <property type="entry name" value="MTPAP-like_central"/>
    <property type="match status" value="1"/>
</dbReference>